<name>A0ABU0JKV1_9HYPH</name>
<feature type="domain" description="ABC transmembrane type-1" evidence="11">
    <location>
        <begin position="22"/>
        <end position="211"/>
    </location>
</feature>
<comment type="similarity">
    <text evidence="3">Belongs to the binding-protein-dependent transport system permease family. HisMQ subfamily.</text>
</comment>
<proteinExistence type="inferred from homology"/>
<keyword evidence="5" id="KW-1003">Cell membrane</keyword>
<sequence length="222" mass="24645">MQGYRFDWTVVWQYRQALAQALALSLELAAASLSIGLVLGLGFAWLSQSRRRSLRGLAHAYVATARSTPLLLLVFLVYLVLPQYGLRGLTANQTFVAALSVTAGGYLCENFRSAFASMPRAYLDSARAIGLTAWQRQVHVVLPIALRYALPSLTNSAVSVFKDTSIASMISVRELTFTAREISTNFFRVFEAWFVVAGLYLAVSTLMALLARRLERRMPRLS</sequence>
<evidence type="ECO:0000256" key="9">
    <source>
        <dbReference type="ARBA" id="ARBA00023136"/>
    </source>
</evidence>
<dbReference type="InterPro" id="IPR043429">
    <property type="entry name" value="ArtM/GltK/GlnP/TcyL/YhdX-like"/>
</dbReference>
<evidence type="ECO:0000256" key="10">
    <source>
        <dbReference type="RuleBase" id="RU363032"/>
    </source>
</evidence>
<keyword evidence="8 10" id="KW-1133">Transmembrane helix</keyword>
<protein>
    <submittedName>
        <fullName evidence="12">Polar amino acid transport system permease protein</fullName>
    </submittedName>
</protein>
<dbReference type="Proteomes" id="UP001242480">
    <property type="component" value="Unassembled WGS sequence"/>
</dbReference>
<keyword evidence="13" id="KW-1185">Reference proteome</keyword>
<accession>A0ABU0JKV1</accession>
<comment type="caution">
    <text evidence="12">The sequence shown here is derived from an EMBL/GenBank/DDBJ whole genome shotgun (WGS) entry which is preliminary data.</text>
</comment>
<keyword evidence="6 10" id="KW-0812">Transmembrane</keyword>
<keyword evidence="9 10" id="KW-0472">Membrane</keyword>
<dbReference type="Gene3D" id="1.10.3720.10">
    <property type="entry name" value="MetI-like"/>
    <property type="match status" value="1"/>
</dbReference>
<organism evidence="12 13">
    <name type="scientific">Labrys wisconsinensis</name>
    <dbReference type="NCBI Taxonomy" id="425677"/>
    <lineage>
        <taxon>Bacteria</taxon>
        <taxon>Pseudomonadati</taxon>
        <taxon>Pseudomonadota</taxon>
        <taxon>Alphaproteobacteria</taxon>
        <taxon>Hyphomicrobiales</taxon>
        <taxon>Xanthobacteraceae</taxon>
        <taxon>Labrys</taxon>
    </lineage>
</organism>
<evidence type="ECO:0000313" key="12">
    <source>
        <dbReference type="EMBL" id="MDQ0474225.1"/>
    </source>
</evidence>
<dbReference type="PROSITE" id="PS50928">
    <property type="entry name" value="ABC_TM1"/>
    <property type="match status" value="1"/>
</dbReference>
<feature type="transmembrane region" description="Helical" evidence="10">
    <location>
        <begin position="192"/>
        <end position="211"/>
    </location>
</feature>
<keyword evidence="7" id="KW-0029">Amino-acid transport</keyword>
<dbReference type="InterPro" id="IPR000515">
    <property type="entry name" value="MetI-like"/>
</dbReference>
<evidence type="ECO:0000256" key="1">
    <source>
        <dbReference type="ARBA" id="ARBA00003159"/>
    </source>
</evidence>
<evidence type="ECO:0000259" key="11">
    <source>
        <dbReference type="PROSITE" id="PS50928"/>
    </source>
</evidence>
<evidence type="ECO:0000256" key="5">
    <source>
        <dbReference type="ARBA" id="ARBA00022475"/>
    </source>
</evidence>
<feature type="transmembrane region" description="Helical" evidence="10">
    <location>
        <begin position="58"/>
        <end position="81"/>
    </location>
</feature>
<comment type="function">
    <text evidence="1">Part of the binding-protein-dependent transport system for glutamine; probably responsible for the translocation of the substrate across the membrane.</text>
</comment>
<dbReference type="InterPro" id="IPR010065">
    <property type="entry name" value="AA_ABC_transptr_permease_3TM"/>
</dbReference>
<dbReference type="SUPFAM" id="SSF161098">
    <property type="entry name" value="MetI-like"/>
    <property type="match status" value="1"/>
</dbReference>
<evidence type="ECO:0000256" key="7">
    <source>
        <dbReference type="ARBA" id="ARBA00022970"/>
    </source>
</evidence>
<dbReference type="EMBL" id="JAUSVX010000021">
    <property type="protein sequence ID" value="MDQ0474225.1"/>
    <property type="molecule type" value="Genomic_DNA"/>
</dbReference>
<dbReference type="InterPro" id="IPR035906">
    <property type="entry name" value="MetI-like_sf"/>
</dbReference>
<evidence type="ECO:0000313" key="13">
    <source>
        <dbReference type="Proteomes" id="UP001242480"/>
    </source>
</evidence>
<dbReference type="Pfam" id="PF00528">
    <property type="entry name" value="BPD_transp_1"/>
    <property type="match status" value="1"/>
</dbReference>
<evidence type="ECO:0000256" key="2">
    <source>
        <dbReference type="ARBA" id="ARBA00004429"/>
    </source>
</evidence>
<evidence type="ECO:0000256" key="6">
    <source>
        <dbReference type="ARBA" id="ARBA00022692"/>
    </source>
</evidence>
<dbReference type="NCBIfam" id="TIGR01726">
    <property type="entry name" value="HEQRo_perm_3TM"/>
    <property type="match status" value="1"/>
</dbReference>
<dbReference type="CDD" id="cd06261">
    <property type="entry name" value="TM_PBP2"/>
    <property type="match status" value="1"/>
</dbReference>
<keyword evidence="4 10" id="KW-0813">Transport</keyword>
<feature type="transmembrane region" description="Helical" evidence="10">
    <location>
        <begin position="20"/>
        <end position="46"/>
    </location>
</feature>
<evidence type="ECO:0000256" key="3">
    <source>
        <dbReference type="ARBA" id="ARBA00010072"/>
    </source>
</evidence>
<dbReference type="RefSeq" id="WP_307283487.1">
    <property type="nucleotide sequence ID" value="NZ_JAUSVX010000021.1"/>
</dbReference>
<comment type="subcellular location">
    <subcellularLocation>
        <location evidence="2">Cell inner membrane</location>
        <topology evidence="2">Multi-pass membrane protein</topology>
    </subcellularLocation>
    <subcellularLocation>
        <location evidence="10">Cell membrane</location>
        <topology evidence="10">Multi-pass membrane protein</topology>
    </subcellularLocation>
</comment>
<gene>
    <name evidence="12" type="ORF">QO011_007265</name>
</gene>
<evidence type="ECO:0000256" key="8">
    <source>
        <dbReference type="ARBA" id="ARBA00022989"/>
    </source>
</evidence>
<evidence type="ECO:0000256" key="4">
    <source>
        <dbReference type="ARBA" id="ARBA00022448"/>
    </source>
</evidence>
<dbReference type="PANTHER" id="PTHR30614:SF20">
    <property type="entry name" value="GLUTAMINE TRANSPORT SYSTEM PERMEASE PROTEIN GLNP"/>
    <property type="match status" value="1"/>
</dbReference>
<dbReference type="PANTHER" id="PTHR30614">
    <property type="entry name" value="MEMBRANE COMPONENT OF AMINO ACID ABC TRANSPORTER"/>
    <property type="match status" value="1"/>
</dbReference>
<reference evidence="12 13" key="1">
    <citation type="submission" date="2023-07" db="EMBL/GenBank/DDBJ databases">
        <title>Genomic Encyclopedia of Type Strains, Phase IV (KMG-IV): sequencing the most valuable type-strain genomes for metagenomic binning, comparative biology and taxonomic classification.</title>
        <authorList>
            <person name="Goeker M."/>
        </authorList>
    </citation>
    <scope>NUCLEOTIDE SEQUENCE [LARGE SCALE GENOMIC DNA]</scope>
    <source>
        <strain evidence="12 13">DSM 19619</strain>
    </source>
</reference>